<accession>A0A0E3SA70</accession>
<evidence type="ECO:0000313" key="2">
    <source>
        <dbReference type="Proteomes" id="UP000033101"/>
    </source>
</evidence>
<name>A0A0E3SA70_9EURY</name>
<dbReference type="SUPFAM" id="SSF55874">
    <property type="entry name" value="ATPase domain of HSP90 chaperone/DNA topoisomerase II/histidine kinase"/>
    <property type="match status" value="1"/>
</dbReference>
<reference evidence="1 2" key="1">
    <citation type="submission" date="2014-07" db="EMBL/GenBank/DDBJ databases">
        <title>Methanogenic archaea and the global carbon cycle.</title>
        <authorList>
            <person name="Henriksen J.R."/>
            <person name="Luke J."/>
            <person name="Reinhart S."/>
            <person name="Benedict M.N."/>
            <person name="Youngblut N.D."/>
            <person name="Metcalf M.E."/>
            <person name="Whitaker R.J."/>
            <person name="Metcalf W.W."/>
        </authorList>
    </citation>
    <scope>NUCLEOTIDE SEQUENCE [LARGE SCALE GENOMIC DNA]</scope>
    <source>
        <strain evidence="1 2">HB-1</strain>
    </source>
</reference>
<proteinExistence type="predicted"/>
<protein>
    <submittedName>
        <fullName evidence="1">Sensory transduction histidine kinase</fullName>
    </submittedName>
</protein>
<dbReference type="EMBL" id="CP009516">
    <property type="protein sequence ID" value="AKB78564.1"/>
    <property type="molecule type" value="Genomic_DNA"/>
</dbReference>
<dbReference type="Proteomes" id="UP000033101">
    <property type="component" value="Chromosome"/>
</dbReference>
<dbReference type="OrthoDB" id="8127at2157"/>
<dbReference type="GO" id="GO:0016301">
    <property type="term" value="F:kinase activity"/>
    <property type="evidence" value="ECO:0007669"/>
    <property type="project" value="UniProtKB-KW"/>
</dbReference>
<keyword evidence="1" id="KW-0418">Kinase</keyword>
<dbReference type="KEGG" id="mhor:MSHOH_2081"/>
<evidence type="ECO:0000313" key="1">
    <source>
        <dbReference type="EMBL" id="AKB78564.1"/>
    </source>
</evidence>
<dbReference type="GeneID" id="24831318"/>
<dbReference type="InterPro" id="IPR036890">
    <property type="entry name" value="HATPase_C_sf"/>
</dbReference>
<dbReference type="RefSeq" id="WP_048139646.1">
    <property type="nucleotide sequence ID" value="NZ_BBCW01000010.1"/>
</dbReference>
<dbReference type="STRING" id="1434110.MSHOH_2081"/>
<dbReference type="Gene3D" id="3.30.565.10">
    <property type="entry name" value="Histidine kinase-like ATPase, C-terminal domain"/>
    <property type="match status" value="1"/>
</dbReference>
<dbReference type="PATRIC" id="fig|1434110.4.peg.2646"/>
<gene>
    <name evidence="1" type="ORF">MSHOH_2081</name>
</gene>
<sequence length="67" mass="7533">MRKLTTDVFSSHNLQNKDISFKLDLEQVDLGMDIAIPLGIVVNELVSNSFKYPFPAGRKGEIQINLL</sequence>
<dbReference type="AlphaFoldDB" id="A0A0E3SA70"/>
<organism evidence="1 2">
    <name type="scientific">Methanosarcina horonobensis HB-1 = JCM 15518</name>
    <dbReference type="NCBI Taxonomy" id="1434110"/>
    <lineage>
        <taxon>Archaea</taxon>
        <taxon>Methanobacteriati</taxon>
        <taxon>Methanobacteriota</taxon>
        <taxon>Stenosarchaea group</taxon>
        <taxon>Methanomicrobia</taxon>
        <taxon>Methanosarcinales</taxon>
        <taxon>Methanosarcinaceae</taxon>
        <taxon>Methanosarcina</taxon>
    </lineage>
</organism>
<keyword evidence="2" id="KW-1185">Reference proteome</keyword>
<dbReference type="PANTHER" id="PTHR43065">
    <property type="entry name" value="SENSOR HISTIDINE KINASE"/>
    <property type="match status" value="1"/>
</dbReference>
<dbReference type="HOGENOM" id="CLU_2802245_0_0_2"/>
<keyword evidence="1" id="KW-0808">Transferase</keyword>
<dbReference type="PANTHER" id="PTHR43065:SF23">
    <property type="entry name" value="SENSOR HISTIDINE KINASE PDTAS"/>
    <property type="match status" value="1"/>
</dbReference>